<accession>A0AAV5WL52</accession>
<dbReference type="AlphaFoldDB" id="A0AAV5WL52"/>
<name>A0AAV5WL52_9BILA</name>
<dbReference type="Proteomes" id="UP001432322">
    <property type="component" value="Unassembled WGS sequence"/>
</dbReference>
<organism evidence="1 2">
    <name type="scientific">Pristionchus fissidentatus</name>
    <dbReference type="NCBI Taxonomy" id="1538716"/>
    <lineage>
        <taxon>Eukaryota</taxon>
        <taxon>Metazoa</taxon>
        <taxon>Ecdysozoa</taxon>
        <taxon>Nematoda</taxon>
        <taxon>Chromadorea</taxon>
        <taxon>Rhabditida</taxon>
        <taxon>Rhabditina</taxon>
        <taxon>Diplogasteromorpha</taxon>
        <taxon>Diplogasteroidea</taxon>
        <taxon>Neodiplogasteridae</taxon>
        <taxon>Pristionchus</taxon>
    </lineage>
</organism>
<keyword evidence="2" id="KW-1185">Reference proteome</keyword>
<evidence type="ECO:0000313" key="1">
    <source>
        <dbReference type="EMBL" id="GMT31018.1"/>
    </source>
</evidence>
<sequence length="163" mass="18547">EEEEDDDAIFPTTELPGEIAFKIISHFDNFDKLLCRQSLPLDKVIMKWGNDNKIDGVIIEPRGNHALIRSKRYGGISHFCAFRCIRDRIRGVFSQCEIGTLSIGLLEACNESNFRALIEDCALIQCNLLSIRSILTHSCSKVLTNESLRELMWNKKDVNVYAV</sequence>
<comment type="caution">
    <text evidence="1">The sequence shown here is derived from an EMBL/GenBank/DDBJ whole genome shotgun (WGS) entry which is preliminary data.</text>
</comment>
<dbReference type="EMBL" id="BTSY01000005">
    <property type="protein sequence ID" value="GMT31018.1"/>
    <property type="molecule type" value="Genomic_DNA"/>
</dbReference>
<gene>
    <name evidence="1" type="ORF">PFISCL1PPCAC_22315</name>
</gene>
<reference evidence="1" key="1">
    <citation type="submission" date="2023-10" db="EMBL/GenBank/DDBJ databases">
        <title>Genome assembly of Pristionchus species.</title>
        <authorList>
            <person name="Yoshida K."/>
            <person name="Sommer R.J."/>
        </authorList>
    </citation>
    <scope>NUCLEOTIDE SEQUENCE</scope>
    <source>
        <strain evidence="1">RS5133</strain>
    </source>
</reference>
<protein>
    <recommendedName>
        <fullName evidence="3">F-box domain-containing protein</fullName>
    </recommendedName>
</protein>
<evidence type="ECO:0000313" key="2">
    <source>
        <dbReference type="Proteomes" id="UP001432322"/>
    </source>
</evidence>
<proteinExistence type="predicted"/>
<evidence type="ECO:0008006" key="3">
    <source>
        <dbReference type="Google" id="ProtNLM"/>
    </source>
</evidence>
<feature type="non-terminal residue" evidence="1">
    <location>
        <position position="1"/>
    </location>
</feature>